<organism evidence="2 3">
    <name type="scientific">Microbacterium psychrotolerans</name>
    <dbReference type="NCBI Taxonomy" id="3068321"/>
    <lineage>
        <taxon>Bacteria</taxon>
        <taxon>Bacillati</taxon>
        <taxon>Actinomycetota</taxon>
        <taxon>Actinomycetes</taxon>
        <taxon>Micrococcales</taxon>
        <taxon>Microbacteriaceae</taxon>
        <taxon>Microbacterium</taxon>
    </lineage>
</organism>
<dbReference type="EC" id="3.1.1.103" evidence="2"/>
<gene>
    <name evidence="2" type="ORF">Q9R08_00905</name>
</gene>
<name>A0ABU0YXL8_9MICO</name>
<dbReference type="Proteomes" id="UP001235133">
    <property type="component" value="Unassembled WGS sequence"/>
</dbReference>
<evidence type="ECO:0000313" key="3">
    <source>
        <dbReference type="Proteomes" id="UP001235133"/>
    </source>
</evidence>
<dbReference type="InterPro" id="IPR012338">
    <property type="entry name" value="Beta-lactam/transpept-like"/>
</dbReference>
<dbReference type="EMBL" id="JAVFWO010000001">
    <property type="protein sequence ID" value="MDQ7876525.1"/>
    <property type="molecule type" value="Genomic_DNA"/>
</dbReference>
<feature type="domain" description="Beta-lactamase-related" evidence="1">
    <location>
        <begin position="39"/>
        <end position="399"/>
    </location>
</feature>
<dbReference type="Gene3D" id="3.40.710.10">
    <property type="entry name" value="DD-peptidase/beta-lactamase superfamily"/>
    <property type="match status" value="1"/>
</dbReference>
<protein>
    <submittedName>
        <fullName evidence="2">Serine hydrolase domain-containing protein</fullName>
        <ecNumber evidence="2">3.1.1.103</ecNumber>
    </submittedName>
</protein>
<dbReference type="InterPro" id="IPR001466">
    <property type="entry name" value="Beta-lactam-related"/>
</dbReference>
<sequence>MHATPRAADSPATIPTGYVAPGFEEVRDAFALAASVDDLGGSALSIVRGDTTLVDLVAGSADPRSGRAWEPDTPSVVFSVSKAVLAILALKLIEAGELGLDSAVARYWPEFAQADKAEITVRDVLAHRAGLMALDADLTAEDILAVSPVLRAIEVQTPLWTPGTAFGYHALTYGWIVGEILRRVSGANAGDLVRELIAEALGGADITLGASDDVLARRALLLPPLLESPLPIDVTPSLQEALQAATAPEAMRSLSMGSAIPDIADPAALVTALNEPEFLRAGVPAAGVMASARALARMFAATVREGDALLCPRSRQTALRSLPDVPWWGGLAPRTARFTTGFLLNNEADRRMLSPTSFGHDGAIGQLAFADVESGIGFAWATNRQVGLVAATRSTLIVDALRACVRRD</sequence>
<dbReference type="PANTHER" id="PTHR43319">
    <property type="entry name" value="BETA-LACTAMASE-RELATED"/>
    <property type="match status" value="1"/>
</dbReference>
<accession>A0ABU0YXL8</accession>
<dbReference type="InterPro" id="IPR052907">
    <property type="entry name" value="Beta-lactamase/esterase"/>
</dbReference>
<reference evidence="2 3" key="1">
    <citation type="submission" date="2023-08" db="EMBL/GenBank/DDBJ databases">
        <title>Microbacterium psychrotolerans sp. nov., a psychrotolerant bacterium isolated from soil in Heilongjiang Province, China.</title>
        <authorList>
            <person name="An P."/>
            <person name="Zhao D."/>
            <person name="Xiang H."/>
        </authorList>
    </citation>
    <scope>NUCLEOTIDE SEQUENCE [LARGE SCALE GENOMIC DNA]</scope>
    <source>
        <strain evidence="2 3">QXD-8</strain>
    </source>
</reference>
<proteinExistence type="predicted"/>
<dbReference type="SUPFAM" id="SSF56601">
    <property type="entry name" value="beta-lactamase/transpeptidase-like"/>
    <property type="match status" value="1"/>
</dbReference>
<dbReference type="RefSeq" id="WP_308865924.1">
    <property type="nucleotide sequence ID" value="NZ_JAVFWO010000001.1"/>
</dbReference>
<keyword evidence="2" id="KW-0378">Hydrolase</keyword>
<evidence type="ECO:0000313" key="2">
    <source>
        <dbReference type="EMBL" id="MDQ7876525.1"/>
    </source>
</evidence>
<dbReference type="PANTHER" id="PTHR43319:SF3">
    <property type="entry name" value="BETA-LACTAMASE-RELATED DOMAIN-CONTAINING PROTEIN"/>
    <property type="match status" value="1"/>
</dbReference>
<comment type="caution">
    <text evidence="2">The sequence shown here is derived from an EMBL/GenBank/DDBJ whole genome shotgun (WGS) entry which is preliminary data.</text>
</comment>
<evidence type="ECO:0000259" key="1">
    <source>
        <dbReference type="Pfam" id="PF00144"/>
    </source>
</evidence>
<dbReference type="GO" id="GO:0016787">
    <property type="term" value="F:hydrolase activity"/>
    <property type="evidence" value="ECO:0007669"/>
    <property type="project" value="UniProtKB-KW"/>
</dbReference>
<keyword evidence="3" id="KW-1185">Reference proteome</keyword>
<dbReference type="Pfam" id="PF00144">
    <property type="entry name" value="Beta-lactamase"/>
    <property type="match status" value="1"/>
</dbReference>